<dbReference type="Gene3D" id="1.10.10.60">
    <property type="entry name" value="Homeodomain-like"/>
    <property type="match status" value="1"/>
</dbReference>
<dbReference type="Pfam" id="PF02796">
    <property type="entry name" value="HTH_7"/>
    <property type="match status" value="1"/>
</dbReference>
<dbReference type="GO" id="GO:0015074">
    <property type="term" value="P:DNA integration"/>
    <property type="evidence" value="ECO:0007669"/>
    <property type="project" value="UniProtKB-KW"/>
</dbReference>
<evidence type="ECO:0000256" key="4">
    <source>
        <dbReference type="ARBA" id="ARBA00023172"/>
    </source>
</evidence>
<evidence type="ECO:0000313" key="9">
    <source>
        <dbReference type="EMBL" id="SDG48934.1"/>
    </source>
</evidence>
<accession>A0A1G7UN48</accession>
<keyword evidence="2" id="KW-0229">DNA integration</keyword>
<evidence type="ECO:0000259" key="8">
    <source>
        <dbReference type="PROSITE" id="PS51736"/>
    </source>
</evidence>
<dbReference type="InterPro" id="IPR006120">
    <property type="entry name" value="Resolvase_HTH_dom"/>
</dbReference>
<dbReference type="InterPro" id="IPR009057">
    <property type="entry name" value="Homeodomain-like_sf"/>
</dbReference>
<dbReference type="Gene3D" id="3.40.50.1390">
    <property type="entry name" value="Resolvase, N-terminal catalytic domain"/>
    <property type="match status" value="1"/>
</dbReference>
<proteinExistence type="inferred from homology"/>
<protein>
    <submittedName>
        <fullName evidence="9">Putative DNA-invertase from lambdoid prophage Rac</fullName>
    </submittedName>
</protein>
<evidence type="ECO:0000256" key="2">
    <source>
        <dbReference type="ARBA" id="ARBA00022908"/>
    </source>
</evidence>
<evidence type="ECO:0000313" key="10">
    <source>
        <dbReference type="Proteomes" id="UP000182284"/>
    </source>
</evidence>
<dbReference type="SUPFAM" id="SSF46689">
    <property type="entry name" value="Homeodomain-like"/>
    <property type="match status" value="1"/>
</dbReference>
<evidence type="ECO:0000256" key="5">
    <source>
        <dbReference type="PIRSR" id="PIRSR606118-50"/>
    </source>
</evidence>
<dbReference type="AlphaFoldDB" id="A0A1G7UN48"/>
<feature type="domain" description="Resolvase/invertase-type recombinase catalytic" evidence="8">
    <location>
        <begin position="15"/>
        <end position="155"/>
    </location>
</feature>
<evidence type="ECO:0000256" key="7">
    <source>
        <dbReference type="SAM" id="MobiDB-lite"/>
    </source>
</evidence>
<dbReference type="PROSITE" id="PS00398">
    <property type="entry name" value="RECOMBINASES_2"/>
    <property type="match status" value="1"/>
</dbReference>
<reference evidence="9 10" key="1">
    <citation type="submission" date="2016-10" db="EMBL/GenBank/DDBJ databases">
        <authorList>
            <person name="de Groot N.N."/>
        </authorList>
    </citation>
    <scope>NUCLEOTIDE SEQUENCE [LARGE SCALE GENOMIC DNA]</scope>
    <source>
        <strain evidence="9 10">DSM 27375</strain>
    </source>
</reference>
<dbReference type="PROSITE" id="PS00397">
    <property type="entry name" value="RECOMBINASES_1"/>
    <property type="match status" value="1"/>
</dbReference>
<name>A0A1G7UN48_9RHOB</name>
<dbReference type="CDD" id="cd03768">
    <property type="entry name" value="SR_ResInv"/>
    <property type="match status" value="1"/>
</dbReference>
<dbReference type="SUPFAM" id="SSF53041">
    <property type="entry name" value="Resolvase-like"/>
    <property type="match status" value="1"/>
</dbReference>
<dbReference type="PANTHER" id="PTHR30461">
    <property type="entry name" value="DNA-INVERTASE FROM LAMBDOID PROPHAGE"/>
    <property type="match status" value="1"/>
</dbReference>
<evidence type="ECO:0000256" key="3">
    <source>
        <dbReference type="ARBA" id="ARBA00023125"/>
    </source>
</evidence>
<dbReference type="InterPro" id="IPR006118">
    <property type="entry name" value="Recombinase_CS"/>
</dbReference>
<evidence type="ECO:0000256" key="6">
    <source>
        <dbReference type="PROSITE-ProRule" id="PRU10137"/>
    </source>
</evidence>
<dbReference type="RefSeq" id="WP_074647460.1">
    <property type="nucleotide sequence ID" value="NZ_FNBL01000024.1"/>
</dbReference>
<sequence length="205" mass="21972">MPDLGDAVIGDTAVRTFAYARVSTVGQSVDAQLQEIKSAGFRLPDYRLVSETVSGSVAAMQRPQFKRLVDRLEPGDILVVTKLDRLGRDAIDVSTTVADLADIPVRVYCLALGGTDLTSSSGQLTMNVLNAVAQFERDLLRERTHAGLEAAKAKGKRLGRPPVLSPESETQAKEAIAVGEPIAAIARRFKVSRATISRLRDAATA</sequence>
<feature type="region of interest" description="Disordered" evidence="7">
    <location>
        <begin position="150"/>
        <end position="171"/>
    </location>
</feature>
<dbReference type="InterPro" id="IPR050639">
    <property type="entry name" value="SSR_resolvase"/>
</dbReference>
<dbReference type="InterPro" id="IPR006119">
    <property type="entry name" value="Resolv_N"/>
</dbReference>
<dbReference type="PROSITE" id="PS51736">
    <property type="entry name" value="RECOMBINASES_3"/>
    <property type="match status" value="1"/>
</dbReference>
<dbReference type="GO" id="GO:0003677">
    <property type="term" value="F:DNA binding"/>
    <property type="evidence" value="ECO:0007669"/>
    <property type="project" value="UniProtKB-KW"/>
</dbReference>
<comment type="similarity">
    <text evidence="1">Belongs to the site-specific recombinase resolvase family.</text>
</comment>
<dbReference type="InterPro" id="IPR036162">
    <property type="entry name" value="Resolvase-like_N_sf"/>
</dbReference>
<dbReference type="GO" id="GO:0000150">
    <property type="term" value="F:DNA strand exchange activity"/>
    <property type="evidence" value="ECO:0007669"/>
    <property type="project" value="InterPro"/>
</dbReference>
<dbReference type="CDD" id="cd00569">
    <property type="entry name" value="HTH_Hin_like"/>
    <property type="match status" value="1"/>
</dbReference>
<dbReference type="Pfam" id="PF00239">
    <property type="entry name" value="Resolvase"/>
    <property type="match status" value="1"/>
</dbReference>
<dbReference type="OrthoDB" id="2290206at2"/>
<organism evidence="9 10">
    <name type="scientific">Celeribacter baekdonensis</name>
    <dbReference type="NCBI Taxonomy" id="875171"/>
    <lineage>
        <taxon>Bacteria</taxon>
        <taxon>Pseudomonadati</taxon>
        <taxon>Pseudomonadota</taxon>
        <taxon>Alphaproteobacteria</taxon>
        <taxon>Rhodobacterales</taxon>
        <taxon>Roseobacteraceae</taxon>
        <taxon>Celeribacter</taxon>
    </lineage>
</organism>
<evidence type="ECO:0000256" key="1">
    <source>
        <dbReference type="ARBA" id="ARBA00009913"/>
    </source>
</evidence>
<dbReference type="SMART" id="SM00857">
    <property type="entry name" value="Resolvase"/>
    <property type="match status" value="1"/>
</dbReference>
<feature type="active site" description="O-(5'-phospho-DNA)-serine intermediate" evidence="5 6">
    <location>
        <position position="23"/>
    </location>
</feature>
<dbReference type="PANTHER" id="PTHR30461:SF2">
    <property type="entry name" value="SERINE RECOMBINASE PINE-RELATED"/>
    <property type="match status" value="1"/>
</dbReference>
<gene>
    <name evidence="9" type="ORF">SAMN04488117_1242</name>
</gene>
<keyword evidence="3" id="KW-0238">DNA-binding</keyword>
<keyword evidence="4" id="KW-0233">DNA recombination</keyword>
<dbReference type="Proteomes" id="UP000182284">
    <property type="component" value="Unassembled WGS sequence"/>
</dbReference>
<dbReference type="EMBL" id="FNBL01000024">
    <property type="protein sequence ID" value="SDG48934.1"/>
    <property type="molecule type" value="Genomic_DNA"/>
</dbReference>